<feature type="domain" description="PTS EIIC type-3" evidence="10">
    <location>
        <begin position="8"/>
        <end position="428"/>
    </location>
</feature>
<evidence type="ECO:0000256" key="2">
    <source>
        <dbReference type="ARBA" id="ARBA00022448"/>
    </source>
</evidence>
<keyword evidence="12" id="KW-1185">Reference proteome</keyword>
<sequence>MKSIMNWVECSFIPKVTKIASQRHLVAIRDSFIAIMPITMVGSIAVLLNVFFRDIPTANGYTKFVEVMNPLISINGIVWFASFAILSLAFVLSLGYNLAQSYKVNPIAGALVAFASFIALLPQEAVFTTDINGVATQVSSWGFLNVNYLGAQGIFPAMIIGFISSIIYCKLMTHKVTIKLPDSVPPAVNKAFASIIPGVVAIYVCSIISQVIFKLTNKSLIDIISLYIQKPLLGLSQGLLSVVILAFLIQFLWFFGLHGHNVLAPILDGIYQPALLANVEHIAKGGTVKTLPYLWTRGSFDAYLQLGGSGMTLALIISIFIFSKKKANRAVSKMALPMGIFNINEPMIFGMPIVLNPLYFIPFVLVSVVGAIIAYVLTAIGVIPPVYVIVPWIMPTGLYAFFATGGSIMAALVSILNIFVAFLIWTPFVLIANKLDD</sequence>
<comment type="subcellular location">
    <subcellularLocation>
        <location evidence="1">Cell membrane</location>
        <topology evidence="1">Multi-pass membrane protein</topology>
    </subcellularLocation>
</comment>
<feature type="transmembrane region" description="Helical" evidence="9">
    <location>
        <begin position="191"/>
        <end position="213"/>
    </location>
</feature>
<keyword evidence="3 8" id="KW-1003">Cell membrane</keyword>
<keyword evidence="4 8" id="KW-0762">Sugar transport</keyword>
<evidence type="ECO:0000256" key="4">
    <source>
        <dbReference type="ARBA" id="ARBA00022597"/>
    </source>
</evidence>
<evidence type="ECO:0000256" key="6">
    <source>
        <dbReference type="ARBA" id="ARBA00022989"/>
    </source>
</evidence>
<keyword evidence="2 8" id="KW-0813">Transport</keyword>
<evidence type="ECO:0000256" key="3">
    <source>
        <dbReference type="ARBA" id="ARBA00022475"/>
    </source>
</evidence>
<gene>
    <name evidence="11" type="ORF">VC03_00450</name>
</gene>
<dbReference type="Proteomes" id="UP000033103">
    <property type="component" value="Chromosome"/>
</dbReference>
<dbReference type="KEGG" id="sns:VC03_00450"/>
<feature type="transmembrane region" description="Helical" evidence="9">
    <location>
        <begin position="72"/>
        <end position="92"/>
    </location>
</feature>
<feature type="transmembrane region" description="Helical" evidence="9">
    <location>
        <begin position="104"/>
        <end position="121"/>
    </location>
</feature>
<dbReference type="EMBL" id="CP011280">
    <property type="protein sequence ID" value="AKC95064.1"/>
    <property type="molecule type" value="Genomic_DNA"/>
</dbReference>
<dbReference type="HOGENOM" id="CLU_029688_1_2_0"/>
<keyword evidence="7 8" id="KW-0472">Membrane</keyword>
<dbReference type="InterPro" id="IPR004796">
    <property type="entry name" value="PTS_IIC_cello"/>
</dbReference>
<dbReference type="PIRSF" id="PIRSF006351">
    <property type="entry name" value="PTS_EIIC-Cellobiose"/>
    <property type="match status" value="1"/>
</dbReference>
<dbReference type="GO" id="GO:0008982">
    <property type="term" value="F:protein-N(PI)-phosphohistidine-sugar phosphotransferase activity"/>
    <property type="evidence" value="ECO:0007669"/>
    <property type="project" value="UniProtKB-UniRule"/>
</dbReference>
<organism evidence="11 12">
    <name type="scientific">Sneathia vaginalis</name>
    <dbReference type="NCBI Taxonomy" id="187101"/>
    <lineage>
        <taxon>Bacteria</taxon>
        <taxon>Fusobacteriati</taxon>
        <taxon>Fusobacteriota</taxon>
        <taxon>Fusobacteriia</taxon>
        <taxon>Fusobacteriales</taxon>
        <taxon>Leptotrichiaceae</taxon>
        <taxon>Sneathia</taxon>
    </lineage>
</organism>
<dbReference type="GO" id="GO:1902815">
    <property type="term" value="P:N,N'-diacetylchitobiose import"/>
    <property type="evidence" value="ECO:0007669"/>
    <property type="project" value="TreeGrafter"/>
</dbReference>
<protein>
    <recommendedName>
        <fullName evidence="8">Permease IIC component</fullName>
    </recommendedName>
</protein>
<dbReference type="PATRIC" id="fig|1069640.6.peg.83"/>
<accession>A0A0E3UTG1</accession>
<dbReference type="RefSeq" id="WP_046328170.1">
    <property type="nucleotide sequence ID" value="NZ_CAUPIC010000015.1"/>
</dbReference>
<evidence type="ECO:0000256" key="7">
    <source>
        <dbReference type="ARBA" id="ARBA00023136"/>
    </source>
</evidence>
<dbReference type="GO" id="GO:0009401">
    <property type="term" value="P:phosphoenolpyruvate-dependent sugar phosphotransferase system"/>
    <property type="evidence" value="ECO:0007669"/>
    <property type="project" value="InterPro"/>
</dbReference>
<dbReference type="STRING" id="187101.VC03_00450"/>
<evidence type="ECO:0000256" key="5">
    <source>
        <dbReference type="ARBA" id="ARBA00022692"/>
    </source>
</evidence>
<feature type="transmembrane region" description="Helical" evidence="9">
    <location>
        <begin position="408"/>
        <end position="432"/>
    </location>
</feature>
<feature type="transmembrane region" description="Helical" evidence="9">
    <location>
        <begin position="303"/>
        <end position="322"/>
    </location>
</feature>
<evidence type="ECO:0000313" key="12">
    <source>
        <dbReference type="Proteomes" id="UP000033103"/>
    </source>
</evidence>
<dbReference type="InterPro" id="IPR051088">
    <property type="entry name" value="PTS_Sugar-EIIC/EIIB"/>
</dbReference>
<dbReference type="AlphaFoldDB" id="A0A0E3UTG1"/>
<keyword evidence="6 9" id="KW-1133">Transmembrane helix</keyword>
<dbReference type="OrthoDB" id="1550290at2"/>
<dbReference type="Pfam" id="PF02378">
    <property type="entry name" value="PTS_EIIC"/>
    <property type="match status" value="1"/>
</dbReference>
<dbReference type="PROSITE" id="PS51105">
    <property type="entry name" value="PTS_EIIC_TYPE_3"/>
    <property type="match status" value="1"/>
</dbReference>
<feature type="transmembrane region" description="Helical" evidence="9">
    <location>
        <begin position="359"/>
        <end position="378"/>
    </location>
</feature>
<name>A0A0E3UTG1_9FUSO</name>
<dbReference type="GO" id="GO:0005886">
    <property type="term" value="C:plasma membrane"/>
    <property type="evidence" value="ECO:0007669"/>
    <property type="project" value="UniProtKB-SubCell"/>
</dbReference>
<dbReference type="NCBIfam" id="TIGR00410">
    <property type="entry name" value="lacE"/>
    <property type="match status" value="1"/>
</dbReference>
<reference evidence="11 12" key="1">
    <citation type="journal article" date="2012" name="BMC Genomics">
        <title>Genomic sequence analysis and characterization of Sneathia amnii sp. nov.</title>
        <authorList>
            <consortium name="Vaginal Microbiome Consortium (additional members)"/>
            <person name="Harwich M.D.Jr."/>
            <person name="Serrano M.G."/>
            <person name="Fettweis J.M."/>
            <person name="Alves J.M."/>
            <person name="Reimers M.A."/>
            <person name="Buck G.A."/>
            <person name="Jefferson K.K."/>
        </authorList>
    </citation>
    <scope>NUCLEOTIDE SEQUENCE [LARGE SCALE GENOMIC DNA]</scope>
    <source>
        <strain evidence="11 12">SN35</strain>
    </source>
</reference>
<keyword evidence="5 9" id="KW-0812">Transmembrane</keyword>
<feature type="transmembrane region" description="Helical" evidence="9">
    <location>
        <begin position="233"/>
        <end position="255"/>
    </location>
</feature>
<dbReference type="PANTHER" id="PTHR33989:SF4">
    <property type="entry name" value="PTS SYSTEM N,N'-DIACETYLCHITOBIOSE-SPECIFIC EIIC COMPONENT"/>
    <property type="match status" value="1"/>
</dbReference>
<evidence type="ECO:0000256" key="1">
    <source>
        <dbReference type="ARBA" id="ARBA00004651"/>
    </source>
</evidence>
<dbReference type="InterPro" id="IPR003352">
    <property type="entry name" value="PTS_EIIC"/>
</dbReference>
<dbReference type="InterPro" id="IPR004501">
    <property type="entry name" value="PTS_EIIC_3"/>
</dbReference>
<evidence type="ECO:0000259" key="10">
    <source>
        <dbReference type="PROSITE" id="PS51105"/>
    </source>
</evidence>
<evidence type="ECO:0000256" key="8">
    <source>
        <dbReference type="PIRNR" id="PIRNR006351"/>
    </source>
</evidence>
<comment type="function">
    <text evidence="8">The phosphoenolpyruvate-dependent sugar phosphotransferase system (PTS), a major carbohydrate active -transport system, catalyzes the phosphorylation of incoming sugar substrates concomitant with their translocation across the cell membrane.</text>
</comment>
<proteinExistence type="predicted"/>
<feature type="transmembrane region" description="Helical" evidence="9">
    <location>
        <begin position="32"/>
        <end position="52"/>
    </location>
</feature>
<evidence type="ECO:0000256" key="9">
    <source>
        <dbReference type="SAM" id="Phobius"/>
    </source>
</evidence>
<evidence type="ECO:0000313" key="11">
    <source>
        <dbReference type="EMBL" id="AKC95064.1"/>
    </source>
</evidence>
<dbReference type="PANTHER" id="PTHR33989">
    <property type="match status" value="1"/>
</dbReference>
<feature type="transmembrane region" description="Helical" evidence="9">
    <location>
        <begin position="149"/>
        <end position="171"/>
    </location>
</feature>